<keyword evidence="1" id="KW-1133">Transmembrane helix</keyword>
<keyword evidence="1" id="KW-0472">Membrane</keyword>
<proteinExistence type="predicted"/>
<evidence type="ECO:0008006" key="4">
    <source>
        <dbReference type="Google" id="ProtNLM"/>
    </source>
</evidence>
<dbReference type="AlphaFoldDB" id="A0A6L7DJL3"/>
<protein>
    <recommendedName>
        <fullName evidence="4">Membrane-bound O-acyltransferase family protein</fullName>
    </recommendedName>
</protein>
<evidence type="ECO:0000313" key="3">
    <source>
        <dbReference type="Proteomes" id="UP000477070"/>
    </source>
</evidence>
<keyword evidence="1" id="KW-0812">Transmembrane</keyword>
<dbReference type="EMBL" id="QBIU01000002">
    <property type="protein sequence ID" value="MWV70566.1"/>
    <property type="molecule type" value="Genomic_DNA"/>
</dbReference>
<feature type="transmembrane region" description="Helical" evidence="1">
    <location>
        <begin position="6"/>
        <end position="23"/>
    </location>
</feature>
<gene>
    <name evidence="2" type="ORF">DCO61_11325</name>
</gene>
<evidence type="ECO:0000313" key="2">
    <source>
        <dbReference type="EMBL" id="MWV70566.1"/>
    </source>
</evidence>
<evidence type="ECO:0000256" key="1">
    <source>
        <dbReference type="SAM" id="Phobius"/>
    </source>
</evidence>
<name>A0A6L7DJL3_9HELI</name>
<comment type="caution">
    <text evidence="2">The sequence shown here is derived from an EMBL/GenBank/DDBJ whole genome shotgun (WGS) entry which is preliminary data.</text>
</comment>
<feature type="transmembrane region" description="Helical" evidence="1">
    <location>
        <begin position="53"/>
        <end position="70"/>
    </location>
</feature>
<feature type="transmembrane region" description="Helical" evidence="1">
    <location>
        <begin position="30"/>
        <end position="47"/>
    </location>
</feature>
<sequence>MLFNSYQFIFIFLPITFCVYFLLNHYKKYAFATGFLALASIIFYAWWEYKNVALLLISISFNYFISGLILRFSANINGGGGESNFRF</sequence>
<reference evidence="2 3" key="1">
    <citation type="submission" date="2019-12" db="EMBL/GenBank/DDBJ databases">
        <title>Multi-Generational Helicobacter saguini Isolates.</title>
        <authorList>
            <person name="Mannion A."/>
            <person name="Shen Z."/>
            <person name="Fox J.G."/>
        </authorList>
    </citation>
    <scope>NUCLEOTIDE SEQUENCE [LARGE SCALE GENOMIC DNA]</scope>
    <source>
        <strain evidence="3">16-048 (F4)</strain>
    </source>
</reference>
<dbReference type="RefSeq" id="WP_160659373.1">
    <property type="nucleotide sequence ID" value="NZ_QBIU01000002.1"/>
</dbReference>
<dbReference type="Proteomes" id="UP000477070">
    <property type="component" value="Unassembled WGS sequence"/>
</dbReference>
<accession>A0A6L7DJL3</accession>
<organism evidence="2 3">
    <name type="scientific">Helicobacter saguini</name>
    <dbReference type="NCBI Taxonomy" id="1548018"/>
    <lineage>
        <taxon>Bacteria</taxon>
        <taxon>Pseudomonadati</taxon>
        <taxon>Campylobacterota</taxon>
        <taxon>Epsilonproteobacteria</taxon>
        <taxon>Campylobacterales</taxon>
        <taxon>Helicobacteraceae</taxon>
        <taxon>Helicobacter</taxon>
    </lineage>
</organism>